<keyword evidence="3" id="KW-1185">Reference proteome</keyword>
<dbReference type="PANTHER" id="PTHR28027">
    <property type="entry name" value="TRANSCRIPTIONAL REGULATOR MIT1"/>
    <property type="match status" value="1"/>
</dbReference>
<reference evidence="2 3" key="1">
    <citation type="submission" date="2017-12" db="EMBL/GenBank/DDBJ databases">
        <authorList>
            <person name="Pombert J.-F."/>
            <person name="Haag K.L."/>
            <person name="Ebert D."/>
        </authorList>
    </citation>
    <scope>NUCLEOTIDE SEQUENCE [LARGE SCALE GENOMIC DNA]</scope>
    <source>
        <strain evidence="2">IL-G-3</strain>
    </source>
</reference>
<feature type="compositionally biased region" description="Low complexity" evidence="1">
    <location>
        <begin position="204"/>
        <end position="219"/>
    </location>
</feature>
<proteinExistence type="predicted"/>
<evidence type="ECO:0000256" key="1">
    <source>
        <dbReference type="SAM" id="MobiDB-lite"/>
    </source>
</evidence>
<organism evidence="2 3">
    <name type="scientific">Hamiltosporidium tvaerminnensis</name>
    <dbReference type="NCBI Taxonomy" id="1176355"/>
    <lineage>
        <taxon>Eukaryota</taxon>
        <taxon>Fungi</taxon>
        <taxon>Fungi incertae sedis</taxon>
        <taxon>Microsporidia</taxon>
        <taxon>Dubosqiidae</taxon>
        <taxon>Hamiltosporidium</taxon>
    </lineage>
</organism>
<feature type="compositionally biased region" description="Basic and acidic residues" evidence="1">
    <location>
        <begin position="107"/>
        <end position="203"/>
    </location>
</feature>
<dbReference type="Proteomes" id="UP000292282">
    <property type="component" value="Unassembled WGS sequence"/>
</dbReference>
<evidence type="ECO:0000313" key="2">
    <source>
        <dbReference type="EMBL" id="TBU10968.1"/>
    </source>
</evidence>
<dbReference type="InterPro" id="IPR018608">
    <property type="entry name" value="Gti1/Pac2"/>
</dbReference>
<protein>
    <submittedName>
        <fullName evidence="2">Gti1/Pac2 domain-containing protein</fullName>
    </submittedName>
</protein>
<gene>
    <name evidence="2" type="ORF">CWI38_1455p0020</name>
</gene>
<dbReference type="PANTHER" id="PTHR28027:SF2">
    <property type="entry name" value="TRANSCRIPTIONAL REGULATOR MIT1"/>
    <property type="match status" value="1"/>
</dbReference>
<dbReference type="VEuPathDB" id="MicrosporidiaDB:CWI38_1455p0020"/>
<dbReference type="OrthoDB" id="5572844at2759"/>
<sequence length="375" mass="43794">MKIIRGYITDYEEALLIVHGIRLGLLPITKSRLSISERKEIRSGCIYCFVESKSGIKRWTDGKIWSPSMIVGKFLMYKEVPQHLSKTGLKKYNSSIYSSISDISENENNRDENNKNEKYENNRDENNRDENEKYENSMDKKYENNKNGKDEKYEKENNKYSKDENKNEDKNENSKYNKDENKNENSKYNKDESKNRGKNEDNKSNTNTKNNTNPNTNTDESLAVTLVSLNRSFYKNNDIFTFYKKTISVPFGNEIYHIISYFQPVFAKYSLSKIPFYINLGELINKNNNLLNDSYVCKIREENCNFMEDVYSFGKPTQENTCACLNRKELEKIADIRSERVSDKKGVSDSRSEGVSDKKGVSDRGVYYFVLRGFN</sequence>
<dbReference type="Pfam" id="PF09729">
    <property type="entry name" value="Gti1_Pac2"/>
    <property type="match status" value="2"/>
</dbReference>
<feature type="region of interest" description="Disordered" evidence="1">
    <location>
        <begin position="103"/>
        <end position="219"/>
    </location>
</feature>
<comment type="caution">
    <text evidence="2">The sequence shown here is derived from an EMBL/GenBank/DDBJ whole genome shotgun (WGS) entry which is preliminary data.</text>
</comment>
<dbReference type="EMBL" id="PITK01001455">
    <property type="protein sequence ID" value="TBU10968.1"/>
    <property type="molecule type" value="Genomic_DNA"/>
</dbReference>
<name>A0A4Q9LR48_9MICR</name>
<accession>A0A4Q9LR48</accession>
<dbReference type="GO" id="GO:0003677">
    <property type="term" value="F:DNA binding"/>
    <property type="evidence" value="ECO:0007669"/>
    <property type="project" value="TreeGrafter"/>
</dbReference>
<evidence type="ECO:0000313" key="3">
    <source>
        <dbReference type="Proteomes" id="UP000292282"/>
    </source>
</evidence>
<dbReference type="AlphaFoldDB" id="A0A4Q9LR48"/>